<dbReference type="InterPro" id="IPR014752">
    <property type="entry name" value="Arrestin-like_C"/>
</dbReference>
<name>A0A7H9HSS9_9SACH</name>
<dbReference type="AlphaFoldDB" id="A0A7H9HSS9"/>
<reference evidence="1 2" key="1">
    <citation type="submission" date="2020-06" db="EMBL/GenBank/DDBJ databases">
        <title>The yeast mating-type switching endonuclease HO is a domesticated member of an unorthodox homing genetic element family.</title>
        <authorList>
            <person name="Coughlan A.Y."/>
            <person name="Lombardi L."/>
            <person name="Braun-Galleani S."/>
            <person name="Martos A.R."/>
            <person name="Galeote V."/>
            <person name="Bigey F."/>
            <person name="Dequin S."/>
            <person name="Byrne K.P."/>
            <person name="Wolfe K.H."/>
        </authorList>
    </citation>
    <scope>NUCLEOTIDE SEQUENCE [LARGE SCALE GENOMIC DNA]</scope>
    <source>
        <strain evidence="1 2">CBS2947</strain>
    </source>
</reference>
<evidence type="ECO:0000313" key="2">
    <source>
        <dbReference type="Proteomes" id="UP000510647"/>
    </source>
</evidence>
<evidence type="ECO:0000313" key="1">
    <source>
        <dbReference type="EMBL" id="QLQ79747.1"/>
    </source>
</evidence>
<accession>A0A7H9HSS9</accession>
<dbReference type="Proteomes" id="UP000510647">
    <property type="component" value="Chromosome 3"/>
</dbReference>
<sequence>MVDNIRFCGRTIRSLSIGSGTGSSGSAANSGGKSYKWRRFSGSSIGSIGSNSISTDTVDVDCSLEKPKKLIRLRNLKHGGTTIRNDSGQFEFFYNPLEIGTNPYNTKCMNKDHGFTIELCLDPMSKNVYLPDLCIRGENPLSPSRSSPIFADPSIALVPDRNESLQRGYGVTISGKIKMVVTNTKNAIYIESYRVKLKCFVHQYLCMVDPDKKESCAGKRTVKLCKDEPHENAHMLPHKDIEVDLLSSSGCRSFSFGTYEFPFSFHLVDFPASILSYFGKTFYRVESVLRVAKSPNLNPPTYDTVLLTDEINVKRILSSANMTLKHESVSVQGHWDKYQLNYNVMLNSRLMEIDVPFGISLGLMKERNSMGKIKHISICLSQSISIPCVNSKTLELLPTTYASRNEVELYQIDVESDAEALKQNESFQYYEVDNLKIPPSDKKYYCKNWLKPFYCEMNTKFQGRARLKICHTLVVKIKLSDDENSWSEDDQSNSRQTSCLSLKMPILLVDQDMANNLSLPPYHKATMPTDISFTDDPPAYHHGDTTEPPKY</sequence>
<evidence type="ECO:0008006" key="3">
    <source>
        <dbReference type="Google" id="ProtNLM"/>
    </source>
</evidence>
<organism evidence="1 2">
    <name type="scientific">Torulaspora globosa</name>
    <dbReference type="NCBI Taxonomy" id="48254"/>
    <lineage>
        <taxon>Eukaryota</taxon>
        <taxon>Fungi</taxon>
        <taxon>Dikarya</taxon>
        <taxon>Ascomycota</taxon>
        <taxon>Saccharomycotina</taxon>
        <taxon>Saccharomycetes</taxon>
        <taxon>Saccharomycetales</taxon>
        <taxon>Saccharomycetaceae</taxon>
        <taxon>Torulaspora</taxon>
    </lineage>
</organism>
<dbReference type="Gene3D" id="2.60.40.640">
    <property type="match status" value="1"/>
</dbReference>
<dbReference type="EMBL" id="CP059269">
    <property type="protein sequence ID" value="QLQ79747.1"/>
    <property type="molecule type" value="Genomic_DNA"/>
</dbReference>
<protein>
    <recommendedName>
        <fullName evidence="3">Arrestin C-terminal-like domain-containing protein</fullName>
    </recommendedName>
</protein>
<keyword evidence="2" id="KW-1185">Reference proteome</keyword>
<dbReference type="OrthoDB" id="4061472at2759"/>
<gene>
    <name evidence="1" type="ORF">HG537_0C03960</name>
</gene>
<proteinExistence type="predicted"/>